<feature type="domain" description="PIK helical" evidence="11">
    <location>
        <begin position="236"/>
        <end position="430"/>
    </location>
</feature>
<dbReference type="InterPro" id="IPR011009">
    <property type="entry name" value="Kinase-like_dom_sf"/>
</dbReference>
<dbReference type="SMART" id="SM00146">
    <property type="entry name" value="PI3Kc"/>
    <property type="match status" value="1"/>
</dbReference>
<dbReference type="InterPro" id="IPR036940">
    <property type="entry name" value="PI3/4_kinase_cat_sf"/>
</dbReference>
<gene>
    <name evidence="12" type="ORF">ANN_14015</name>
</gene>
<evidence type="ECO:0000259" key="10">
    <source>
        <dbReference type="PROSITE" id="PS50879"/>
    </source>
</evidence>
<dbReference type="PROSITE" id="PS50879">
    <property type="entry name" value="RNASE_H_1"/>
    <property type="match status" value="1"/>
</dbReference>
<proteinExistence type="predicted"/>
<evidence type="ECO:0000256" key="3">
    <source>
        <dbReference type="ARBA" id="ARBA00022679"/>
    </source>
</evidence>
<dbReference type="Gene3D" id="3.30.1010.10">
    <property type="entry name" value="Phosphatidylinositol 3-kinase Catalytic Subunit, Chain A, domain 4"/>
    <property type="match status" value="1"/>
</dbReference>
<dbReference type="InterPro" id="IPR000403">
    <property type="entry name" value="PI3/4_kinase_cat_dom"/>
</dbReference>
<dbReference type="SUPFAM" id="SSF53098">
    <property type="entry name" value="Ribonuclease H-like"/>
    <property type="match status" value="1"/>
</dbReference>
<dbReference type="InterPro" id="IPR015433">
    <property type="entry name" value="PI3/4_kinase"/>
</dbReference>
<dbReference type="InterPro" id="IPR001263">
    <property type="entry name" value="PI3K_accessory_dom"/>
</dbReference>
<dbReference type="InterPro" id="IPR036397">
    <property type="entry name" value="RNaseH_sf"/>
</dbReference>
<dbReference type="Gene3D" id="1.10.1070.11">
    <property type="entry name" value="Phosphatidylinositol 3-/4-kinase, catalytic domain"/>
    <property type="match status" value="1"/>
</dbReference>
<comment type="catalytic activity">
    <reaction evidence="5">
        <text>a 1,2-diacyl-sn-glycero-3-phospho-(1D-myo-inositol) + ATP = a 1,2-diacyl-sn-glycero-3-phospho-(1D-myo-inositol 4-phosphate) + ADP + H(+)</text>
        <dbReference type="Rhea" id="RHEA:19877"/>
        <dbReference type="ChEBI" id="CHEBI:15378"/>
        <dbReference type="ChEBI" id="CHEBI:30616"/>
        <dbReference type="ChEBI" id="CHEBI:57880"/>
        <dbReference type="ChEBI" id="CHEBI:58178"/>
        <dbReference type="ChEBI" id="CHEBI:456216"/>
        <dbReference type="EC" id="2.7.1.67"/>
    </reaction>
    <physiologicalReaction direction="left-to-right" evidence="5">
        <dbReference type="Rhea" id="RHEA:19878"/>
    </physiologicalReaction>
</comment>
<dbReference type="PANTHER" id="PTHR10048:SF22">
    <property type="entry name" value="PHOSPHATIDYLINOSITOL 4-KINASE BETA"/>
    <property type="match status" value="1"/>
</dbReference>
<evidence type="ECO:0000256" key="2">
    <source>
        <dbReference type="ARBA" id="ARBA00012169"/>
    </source>
</evidence>
<dbReference type="PROSITE" id="PS51545">
    <property type="entry name" value="PIK_HELICAL"/>
    <property type="match status" value="1"/>
</dbReference>
<dbReference type="Pfam" id="PF00454">
    <property type="entry name" value="PI3_PI4_kinase"/>
    <property type="match status" value="2"/>
</dbReference>
<dbReference type="SUPFAM" id="SSF56112">
    <property type="entry name" value="Protein kinase-like (PK-like)"/>
    <property type="match status" value="2"/>
</dbReference>
<dbReference type="PROSITE" id="PS50290">
    <property type="entry name" value="PI3_4_KINASE_3"/>
    <property type="match status" value="1"/>
</dbReference>
<evidence type="ECO:0000256" key="8">
    <source>
        <dbReference type="SAM" id="MobiDB-lite"/>
    </source>
</evidence>
<dbReference type="InterPro" id="IPR018936">
    <property type="entry name" value="PI3/4_kinase_CS"/>
</dbReference>
<dbReference type="CDD" id="cd09276">
    <property type="entry name" value="Rnase_HI_RT_non_LTR"/>
    <property type="match status" value="1"/>
</dbReference>
<reference evidence="12 13" key="1">
    <citation type="journal article" date="2022" name="Allergy">
        <title>Genome assembly and annotation of Periplaneta americana reveal a comprehensive cockroach allergen profile.</title>
        <authorList>
            <person name="Wang L."/>
            <person name="Xiong Q."/>
            <person name="Saelim N."/>
            <person name="Wang L."/>
            <person name="Nong W."/>
            <person name="Wan A.T."/>
            <person name="Shi M."/>
            <person name="Liu X."/>
            <person name="Cao Q."/>
            <person name="Hui J.H.L."/>
            <person name="Sookrung N."/>
            <person name="Leung T.F."/>
            <person name="Tungtrongchitr A."/>
            <person name="Tsui S.K.W."/>
        </authorList>
    </citation>
    <scope>NUCLEOTIDE SEQUENCE [LARGE SCALE GENOMIC DNA]</scope>
    <source>
        <strain evidence="12">PWHHKU_190912</strain>
    </source>
</reference>
<feature type="compositionally biased region" description="Pro residues" evidence="8">
    <location>
        <begin position="469"/>
        <end position="482"/>
    </location>
</feature>
<protein>
    <recommendedName>
        <fullName evidence="7">Phosphatidylinositol 4-kinase beta</fullName>
        <ecNumber evidence="2">2.7.1.67</ecNumber>
    </recommendedName>
</protein>
<dbReference type="PANTHER" id="PTHR10048">
    <property type="entry name" value="PHOSPHATIDYLINOSITOL KINASE"/>
    <property type="match status" value="1"/>
</dbReference>
<evidence type="ECO:0000256" key="6">
    <source>
        <dbReference type="ARBA" id="ARBA00037860"/>
    </source>
</evidence>
<feature type="region of interest" description="Disordered" evidence="8">
    <location>
        <begin position="107"/>
        <end position="212"/>
    </location>
</feature>
<feature type="region of interest" description="Disordered" evidence="8">
    <location>
        <begin position="718"/>
        <end position="738"/>
    </location>
</feature>
<comment type="caution">
    <text evidence="12">The sequence shown here is derived from an EMBL/GenBank/DDBJ whole genome shotgun (WGS) entry which is preliminary data.</text>
</comment>
<evidence type="ECO:0000256" key="1">
    <source>
        <dbReference type="ARBA" id="ARBA00004450"/>
    </source>
</evidence>
<feature type="compositionally biased region" description="Polar residues" evidence="8">
    <location>
        <begin position="168"/>
        <end position="186"/>
    </location>
</feature>
<comment type="subcellular location">
    <subcellularLocation>
        <location evidence="1">Mitochondrion outer membrane</location>
        <topology evidence="1">Peripheral membrane protein</topology>
    </subcellularLocation>
    <subcellularLocation>
        <location evidence="6">Rough endoplasmic reticulum membrane</location>
        <topology evidence="6">Peripheral membrane protein</topology>
    </subcellularLocation>
</comment>
<evidence type="ECO:0000313" key="12">
    <source>
        <dbReference type="EMBL" id="KAJ4438076.1"/>
    </source>
</evidence>
<dbReference type="Gene3D" id="3.30.420.10">
    <property type="entry name" value="Ribonuclease H-like superfamily/Ribonuclease H"/>
    <property type="match status" value="1"/>
</dbReference>
<dbReference type="InterPro" id="IPR012337">
    <property type="entry name" value="RNaseH-like_sf"/>
</dbReference>
<dbReference type="InterPro" id="IPR049160">
    <property type="entry name" value="PI4KB-PIK1_PIK"/>
</dbReference>
<evidence type="ECO:0000259" key="11">
    <source>
        <dbReference type="PROSITE" id="PS51545"/>
    </source>
</evidence>
<feature type="region of interest" description="Disordered" evidence="8">
    <location>
        <begin position="756"/>
        <end position="780"/>
    </location>
</feature>
<organism evidence="12 13">
    <name type="scientific">Periplaneta americana</name>
    <name type="common">American cockroach</name>
    <name type="synonym">Blatta americana</name>
    <dbReference type="NCBI Taxonomy" id="6978"/>
    <lineage>
        <taxon>Eukaryota</taxon>
        <taxon>Metazoa</taxon>
        <taxon>Ecdysozoa</taxon>
        <taxon>Arthropoda</taxon>
        <taxon>Hexapoda</taxon>
        <taxon>Insecta</taxon>
        <taxon>Pterygota</taxon>
        <taxon>Neoptera</taxon>
        <taxon>Polyneoptera</taxon>
        <taxon>Dictyoptera</taxon>
        <taxon>Blattodea</taxon>
        <taxon>Blattoidea</taxon>
        <taxon>Blattidae</taxon>
        <taxon>Blattinae</taxon>
        <taxon>Periplaneta</taxon>
    </lineage>
</organism>
<sequence length="1281" mass="141838">MSEVAPPPPLGRTVGGNNLLTDKRPEAALIKRQKLAQCQNNVPPVHGRTNPALHVRTRLSNHQRNLSLDFRSMGILLPPVSQVTTVTTLTMHHRNRSLDSALQRIPEVDITPSPECEPTERLPGSVKGASGGESVKNKTNGPPAGKGRDREEITSLGSDDSGILCGSDSGSGSDANTATRESSVEQLTGIDHSHENLNLQTRNEQVNSRDNSCVDCPDSGDVCNDQGLEDRTMLVDSIPATPNAETPQLVMDVRETNNENSVSKCSHSSETKGASIPATESQSFPILLSPSMTLCCGGSSDSKKPEKDMSQIKGAKGFLLRLFESKMFDMSMAITYLFNSKEPGVQSYIGNKIFSFPDHEVDFYLPQLVSMYIQMHDVAEVIHPYLVHRCRKSADFSLKCAWLLDAYSSDAHLPSKKKSHGTKLKNLILSDELRPKDTDSTLSRRSRVSTGGPGPDYSKMKELASPTTPSVPPPAPPLPPTTPITSPNKKTHQRSRSDATGLYPGHRRMLSSGSNSKICLGDLGSGRAFDNGCTCFDTCQGVVNDLRGKRIDCTCNAPRLAPELEFIKALISIGKLLSSIPTKEAKTTRLLAELHTLNLNLPARVWLPIRSEIPHHIVRIPPQASAVLNSKDKAPYIIYVEVLEVEDIHTSPVPAKIMNTLRHTKSEENLAAEGAAQAESASLCAFSVYGNPDEETGDCWSQEDDEISQQYMQLRKPMDRDTISQLSQESSDSREPPVFIAAGDIRRRLSESLHDSRRAAFTHDPEDPSAAALKEPWEEKERRVREASPYGHMASWRLLSVIVKCGDDLRQELLASQLLTMLQRIWEAERVHLWVRPYKILCLSNDSGLIEPILNTVSLHQIKKHCQLSLLQYFKREYGSHNSEAFLTAQRNFVESCAAYCLVCYLVQVKDRSLGYGTTSFVGEIIAISESLRNLLCHINKFKNAVILSNSKAAILSIVSKHTPSSQTVEITTMLSQLISLNKRIVFQWIPSHCGILGNENADDLAKKGSTATYRPVTKSTYYSVKRFIKSTYLDFNKQNLITQSQGKKWNSLLHNPQLIPDLPRKSSVAAFRLATGHDCLAKHLHRIGIYQSPNCPLCNSNQEMDSKHLKICASVAGHDNIFEKYWSARGQMTLLHNGNILLNSEGHLIHIDFGFILSTSPRNLGFETSPFKLTPEFVEVMGGLGSDMFEYFKILILQGLVAARKHMDKILNLVEIMRSGSQLPCFKSGAATVQGLKNRFHLNLTEEQLQLLVDNLVESSIHSLSTKLYDGFQYLTNGIL</sequence>
<feature type="domain" description="RNase H type-1" evidence="10">
    <location>
        <begin position="889"/>
        <end position="1011"/>
    </location>
</feature>
<feature type="compositionally biased region" description="Basic and acidic residues" evidence="8">
    <location>
        <begin position="756"/>
        <end position="766"/>
    </location>
</feature>
<accession>A0ABQ8SWH8</accession>
<feature type="domain" description="PI3K/PI4K catalytic" evidence="9">
    <location>
        <begin position="778"/>
        <end position="1266"/>
    </location>
</feature>
<dbReference type="PROSITE" id="PS00915">
    <property type="entry name" value="PI3_4_KINASE_1"/>
    <property type="match status" value="1"/>
</dbReference>
<evidence type="ECO:0000256" key="7">
    <source>
        <dbReference type="ARBA" id="ARBA00039877"/>
    </source>
</evidence>
<dbReference type="EMBL" id="JAJSOF020000019">
    <property type="protein sequence ID" value="KAJ4438076.1"/>
    <property type="molecule type" value="Genomic_DNA"/>
</dbReference>
<feature type="region of interest" description="Disordered" evidence="8">
    <location>
        <begin position="435"/>
        <end position="509"/>
    </location>
</feature>
<keyword evidence="3" id="KW-0808">Transferase</keyword>
<feature type="compositionally biased region" description="Polar residues" evidence="8">
    <location>
        <begin position="196"/>
        <end position="211"/>
    </location>
</feature>
<dbReference type="Proteomes" id="UP001148838">
    <property type="component" value="Unassembled WGS sequence"/>
</dbReference>
<keyword evidence="13" id="KW-1185">Reference proteome</keyword>
<evidence type="ECO:0000256" key="4">
    <source>
        <dbReference type="ARBA" id="ARBA00022777"/>
    </source>
</evidence>
<dbReference type="InterPro" id="IPR002156">
    <property type="entry name" value="RNaseH_domain"/>
</dbReference>
<evidence type="ECO:0000259" key="9">
    <source>
        <dbReference type="PROSITE" id="PS50290"/>
    </source>
</evidence>
<dbReference type="EC" id="2.7.1.67" evidence="2"/>
<evidence type="ECO:0000256" key="5">
    <source>
        <dbReference type="ARBA" id="ARBA00036767"/>
    </source>
</evidence>
<keyword evidence="4" id="KW-0418">Kinase</keyword>
<evidence type="ECO:0000313" key="13">
    <source>
        <dbReference type="Proteomes" id="UP001148838"/>
    </source>
</evidence>
<name>A0ABQ8SWH8_PERAM</name>
<dbReference type="Pfam" id="PF21245">
    <property type="entry name" value="PI4KB-PIK1_PIK"/>
    <property type="match status" value="1"/>
</dbReference>